<evidence type="ECO:0000256" key="4">
    <source>
        <dbReference type="SAM" id="MobiDB-lite"/>
    </source>
</evidence>
<accession>A0A9X2C2I3</accession>
<keyword evidence="7" id="KW-1185">Reference proteome</keyword>
<keyword evidence="3" id="KW-0411">Iron-sulfur</keyword>
<protein>
    <submittedName>
        <fullName evidence="6">PA0069 family radical SAM protein</fullName>
    </submittedName>
</protein>
<comment type="caution">
    <text evidence="6">The sequence shown here is derived from an EMBL/GenBank/DDBJ whole genome shotgun (WGS) entry which is preliminary data.</text>
</comment>
<dbReference type="SFLD" id="SFLDS00029">
    <property type="entry name" value="Radical_SAM"/>
    <property type="match status" value="1"/>
</dbReference>
<evidence type="ECO:0000256" key="3">
    <source>
        <dbReference type="ARBA" id="ARBA00023014"/>
    </source>
</evidence>
<dbReference type="Proteomes" id="UP001139353">
    <property type="component" value="Unassembled WGS sequence"/>
</dbReference>
<feature type="domain" description="Radical SAM core" evidence="5">
    <location>
        <begin position="63"/>
        <end position="303"/>
    </location>
</feature>
<organism evidence="6 7">
    <name type="scientific">Scleromatobacter humisilvae</name>
    <dbReference type="NCBI Taxonomy" id="2897159"/>
    <lineage>
        <taxon>Bacteria</taxon>
        <taxon>Pseudomonadati</taxon>
        <taxon>Pseudomonadota</taxon>
        <taxon>Betaproteobacteria</taxon>
        <taxon>Burkholderiales</taxon>
        <taxon>Sphaerotilaceae</taxon>
        <taxon>Scleromatobacter</taxon>
    </lineage>
</organism>
<dbReference type="Pfam" id="PF04055">
    <property type="entry name" value="Radical_SAM"/>
    <property type="match status" value="1"/>
</dbReference>
<dbReference type="Gene3D" id="3.80.30.30">
    <property type="match status" value="1"/>
</dbReference>
<keyword evidence="2" id="KW-0408">Iron</keyword>
<name>A0A9X2C2I3_9BURK</name>
<dbReference type="PROSITE" id="PS51918">
    <property type="entry name" value="RADICAL_SAM"/>
    <property type="match status" value="1"/>
</dbReference>
<dbReference type="EMBL" id="JAJLJH010000003">
    <property type="protein sequence ID" value="MCK9686869.1"/>
    <property type="molecule type" value="Genomic_DNA"/>
</dbReference>
<reference evidence="6" key="1">
    <citation type="submission" date="2021-11" db="EMBL/GenBank/DDBJ databases">
        <title>BS-T2-15 a new species belonging to the Comamonadaceae family isolated from the soil of a French oak forest.</title>
        <authorList>
            <person name="Mieszkin S."/>
            <person name="Alain K."/>
        </authorList>
    </citation>
    <scope>NUCLEOTIDE SEQUENCE</scope>
    <source>
        <strain evidence="6">BS-T2-15</strain>
    </source>
</reference>
<evidence type="ECO:0000256" key="2">
    <source>
        <dbReference type="ARBA" id="ARBA00023004"/>
    </source>
</evidence>
<gene>
    <name evidence="6" type="ORF">LPC04_14245</name>
</gene>
<sequence length="357" mass="39520">MPDAPKPAEHPVVFVKGRGAGSNRPSRYVRDEWDAAADFDPSVQKTEVTERDAKSILNKNQSPDLSFDHTINPYQGCEHGCVYCFARPTHAYLNLSPGLDFETRLFAKVNAAEVLRKELSRKGFDPGVVALGASTDAYQPIDRKYAIARQVLEVLAEFDVAVGITTKSALVTRDLDILAPMAKKGLVRVHMSVPTLDHELSRRLDPRANSPTRRLQAIEELTEAGVPVAVYIAPVIPLLNEDEIEAILEACAARGATQALYTILRLPREVRDLFAEWLRRWYPDKAADVWRVIQTLHEGRDYDPSFVKRMIGTGARAEALGQRFDAAAARLGLTFPGRTLNTSLFGSGRQGPQASLF</sequence>
<dbReference type="GO" id="GO:0051536">
    <property type="term" value="F:iron-sulfur cluster binding"/>
    <property type="evidence" value="ECO:0007669"/>
    <property type="project" value="UniProtKB-KW"/>
</dbReference>
<dbReference type="RefSeq" id="WP_275682909.1">
    <property type="nucleotide sequence ID" value="NZ_JAJLJH010000003.1"/>
</dbReference>
<dbReference type="GO" id="GO:0046872">
    <property type="term" value="F:metal ion binding"/>
    <property type="evidence" value="ECO:0007669"/>
    <property type="project" value="UniProtKB-KW"/>
</dbReference>
<proteinExistence type="predicted"/>
<dbReference type="SMART" id="SM00729">
    <property type="entry name" value="Elp3"/>
    <property type="match status" value="1"/>
</dbReference>
<dbReference type="SUPFAM" id="SSF102114">
    <property type="entry name" value="Radical SAM enzymes"/>
    <property type="match status" value="1"/>
</dbReference>
<dbReference type="PANTHER" id="PTHR43432">
    <property type="entry name" value="SLR0285 PROTEIN"/>
    <property type="match status" value="1"/>
</dbReference>
<dbReference type="AlphaFoldDB" id="A0A9X2C2I3"/>
<feature type="region of interest" description="Disordered" evidence="4">
    <location>
        <begin position="1"/>
        <end position="26"/>
    </location>
</feature>
<keyword evidence="1" id="KW-0479">Metal-binding</keyword>
<dbReference type="PANTHER" id="PTHR43432:SF3">
    <property type="entry name" value="SLR0285 PROTEIN"/>
    <property type="match status" value="1"/>
</dbReference>
<dbReference type="InterPro" id="IPR058240">
    <property type="entry name" value="rSAM_sf"/>
</dbReference>
<dbReference type="CDD" id="cd01335">
    <property type="entry name" value="Radical_SAM"/>
    <property type="match status" value="1"/>
</dbReference>
<dbReference type="SFLD" id="SFLDG01084">
    <property type="entry name" value="Uncharacterised_Radical_SAM_Su"/>
    <property type="match status" value="1"/>
</dbReference>
<dbReference type="InterPro" id="IPR007197">
    <property type="entry name" value="rSAM"/>
</dbReference>
<dbReference type="InterPro" id="IPR006638">
    <property type="entry name" value="Elp3/MiaA/NifB-like_rSAM"/>
</dbReference>
<evidence type="ECO:0000259" key="5">
    <source>
        <dbReference type="PROSITE" id="PS51918"/>
    </source>
</evidence>
<evidence type="ECO:0000256" key="1">
    <source>
        <dbReference type="ARBA" id="ARBA00022723"/>
    </source>
</evidence>
<dbReference type="NCBIfam" id="NF033668">
    <property type="entry name" value="rSAM_PA0069"/>
    <property type="match status" value="1"/>
</dbReference>
<dbReference type="GO" id="GO:0003824">
    <property type="term" value="F:catalytic activity"/>
    <property type="evidence" value="ECO:0007669"/>
    <property type="project" value="InterPro"/>
</dbReference>
<evidence type="ECO:0000313" key="7">
    <source>
        <dbReference type="Proteomes" id="UP001139353"/>
    </source>
</evidence>
<evidence type="ECO:0000313" key="6">
    <source>
        <dbReference type="EMBL" id="MCK9686869.1"/>
    </source>
</evidence>
<dbReference type="InterPro" id="IPR040086">
    <property type="entry name" value="MJ0683-like"/>
</dbReference>